<dbReference type="EMBL" id="KI630264">
    <property type="protein sequence ID" value="EYU43342.1"/>
    <property type="molecule type" value="Genomic_DNA"/>
</dbReference>
<protein>
    <submittedName>
        <fullName evidence="2">Uncharacterized protein</fullName>
    </submittedName>
</protein>
<evidence type="ECO:0000256" key="1">
    <source>
        <dbReference type="SAM" id="MobiDB-lite"/>
    </source>
</evidence>
<organism evidence="2 3">
    <name type="scientific">Erythranthe guttata</name>
    <name type="common">Yellow monkey flower</name>
    <name type="synonym">Mimulus guttatus</name>
    <dbReference type="NCBI Taxonomy" id="4155"/>
    <lineage>
        <taxon>Eukaryota</taxon>
        <taxon>Viridiplantae</taxon>
        <taxon>Streptophyta</taxon>
        <taxon>Embryophyta</taxon>
        <taxon>Tracheophyta</taxon>
        <taxon>Spermatophyta</taxon>
        <taxon>Magnoliopsida</taxon>
        <taxon>eudicotyledons</taxon>
        <taxon>Gunneridae</taxon>
        <taxon>Pentapetalae</taxon>
        <taxon>asterids</taxon>
        <taxon>lamiids</taxon>
        <taxon>Lamiales</taxon>
        <taxon>Phrymaceae</taxon>
        <taxon>Erythranthe</taxon>
    </lineage>
</organism>
<proteinExistence type="predicted"/>
<feature type="region of interest" description="Disordered" evidence="1">
    <location>
        <begin position="1"/>
        <end position="30"/>
    </location>
</feature>
<evidence type="ECO:0000313" key="2">
    <source>
        <dbReference type="EMBL" id="EYU43342.1"/>
    </source>
</evidence>
<reference evidence="2 3" key="1">
    <citation type="journal article" date="2013" name="Proc. Natl. Acad. Sci. U.S.A.">
        <title>Fine-scale variation in meiotic recombination in Mimulus inferred from population shotgun sequencing.</title>
        <authorList>
            <person name="Hellsten U."/>
            <person name="Wright K.M."/>
            <person name="Jenkins J."/>
            <person name="Shu S."/>
            <person name="Yuan Y."/>
            <person name="Wessler S.R."/>
            <person name="Schmutz J."/>
            <person name="Willis J.H."/>
            <person name="Rokhsar D.S."/>
        </authorList>
    </citation>
    <scope>NUCLEOTIDE SEQUENCE [LARGE SCALE GENOMIC DNA]</scope>
    <source>
        <strain evidence="3">cv. DUN x IM62</strain>
    </source>
</reference>
<name>A0A022RS57_ERYGU</name>
<evidence type="ECO:0000313" key="3">
    <source>
        <dbReference type="Proteomes" id="UP000030748"/>
    </source>
</evidence>
<keyword evidence="3" id="KW-1185">Reference proteome</keyword>
<dbReference type="AlphaFoldDB" id="A0A022RS57"/>
<sequence>MIVETGAAVTNLVPPLDPSSNNPDKSNPRENEIISKAFKLAGRGRIGIFLLLSISIPVFVEEDILRLQIAVVHAPRVAEGDGGDQLLEVLSGDFLLEPPLRHLAEQLPALHVLHHEEDFRFRRHNLEQLHNVRVTNSPQNRDLAFDVSDQTYFHDLLLINHLNRHAFAVAHVPRVVNLRECSLADEFPDFVPA</sequence>
<accession>A0A022RS57</accession>
<gene>
    <name evidence="2" type="ORF">MIMGU_mgv1a014340mg</name>
</gene>
<dbReference type="Proteomes" id="UP000030748">
    <property type="component" value="Unassembled WGS sequence"/>
</dbReference>